<feature type="chain" id="PRO_5041935576" evidence="1">
    <location>
        <begin position="19"/>
        <end position="195"/>
    </location>
</feature>
<keyword evidence="1" id="KW-0732">Signal</keyword>
<dbReference type="AlphaFoldDB" id="A0AAE7USH0"/>
<evidence type="ECO:0000256" key="1">
    <source>
        <dbReference type="SAM" id="SignalP"/>
    </source>
</evidence>
<geneLocation type="plasmid" evidence="3 4">
    <name>pW2_73_4</name>
</geneLocation>
<accession>A0AAE7USH0</accession>
<reference evidence="2 5" key="1">
    <citation type="journal article" date="2020" name="Science">
        <title>Unexpected conservation and global transmission of agrobacterial virulence plasmids.</title>
        <authorList>
            <person name="Weisberg A.J."/>
            <person name="Davis E.W. 2nd"/>
            <person name="Tabima J."/>
            <person name="Belcher M.S."/>
            <person name="Miller M."/>
            <person name="Kuo C.H."/>
            <person name="Loper J.E."/>
            <person name="Grunwald N.J."/>
            <person name="Putnam M.L."/>
            <person name="Chang J.H."/>
        </authorList>
    </citation>
    <scope>NUCLEOTIDE SEQUENCE [LARGE SCALE GENOMIC DNA]</scope>
    <source>
        <strain evidence="2 5">A19/93</strain>
    </source>
</reference>
<evidence type="ECO:0000313" key="4">
    <source>
        <dbReference type="Proteomes" id="UP000663912"/>
    </source>
</evidence>
<organism evidence="3 4">
    <name type="scientific">Agrobacterium rubi</name>
    <dbReference type="NCBI Taxonomy" id="28099"/>
    <lineage>
        <taxon>Bacteria</taxon>
        <taxon>Pseudomonadati</taxon>
        <taxon>Pseudomonadota</taxon>
        <taxon>Alphaproteobacteria</taxon>
        <taxon>Hyphomicrobiales</taxon>
        <taxon>Rhizobiaceae</taxon>
        <taxon>Rhizobium/Agrobacterium group</taxon>
        <taxon>Agrobacterium</taxon>
    </lineage>
</organism>
<reference evidence="3" key="2">
    <citation type="submission" date="2020-02" db="EMBL/GenBank/DDBJ databases">
        <title>Unexpected conservation and global transmission of agrobacterial virulence plasmids.</title>
        <authorList>
            <person name="Weisberg A.J."/>
            <person name="Davis E.W. II"/>
            <person name="Tabima J.R."/>
            <person name="Belcher M.S."/>
            <person name="Miller M."/>
            <person name="Kuo C.-H."/>
            <person name="Loper J.E."/>
            <person name="Grunwald N.J."/>
            <person name="Putnam M.L."/>
            <person name="Chang J.H."/>
        </authorList>
    </citation>
    <scope>NUCLEOTIDE SEQUENCE</scope>
    <source>
        <strain evidence="3">W2/73</strain>
        <plasmid evidence="3">pW2_73_4</plasmid>
    </source>
</reference>
<protein>
    <submittedName>
        <fullName evidence="3">Uncharacterized protein</fullName>
    </submittedName>
</protein>
<gene>
    <name evidence="2" type="ORF">G6L72_25155</name>
    <name evidence="3" type="ORF">G6M88_25645</name>
</gene>
<dbReference type="Proteomes" id="UP000822331">
    <property type="component" value="Unassembled WGS sequence"/>
</dbReference>
<evidence type="ECO:0000313" key="3">
    <source>
        <dbReference type="EMBL" id="QTG03834.1"/>
    </source>
</evidence>
<evidence type="ECO:0000313" key="5">
    <source>
        <dbReference type="Proteomes" id="UP000822331"/>
    </source>
</evidence>
<dbReference type="KEGG" id="arui:G6M88_25645"/>
<keyword evidence="3" id="KW-0614">Plasmid</keyword>
<dbReference type="EMBL" id="JAAMCP010000017">
    <property type="protein sequence ID" value="NTF39974.1"/>
    <property type="molecule type" value="Genomic_DNA"/>
</dbReference>
<name>A0AAE7USH0_9HYPH</name>
<evidence type="ECO:0000313" key="2">
    <source>
        <dbReference type="EMBL" id="NTF39974.1"/>
    </source>
</evidence>
<dbReference type="EMBL" id="CP049211">
    <property type="protein sequence ID" value="QTG03834.1"/>
    <property type="molecule type" value="Genomic_DNA"/>
</dbReference>
<proteinExistence type="predicted"/>
<keyword evidence="5" id="KW-1185">Reference proteome</keyword>
<dbReference type="RefSeq" id="WP_141680755.1">
    <property type="nucleotide sequence ID" value="NZ_CP049211.1"/>
</dbReference>
<dbReference type="Proteomes" id="UP000663912">
    <property type="component" value="Plasmid pW2_73_4"/>
</dbReference>
<sequence length="195" mass="21497">MKYISALMLSLLVFQADASRAENAFCKSVRSLSLNTPQDLGPLFHKTETTRTSENSSGDGRAVEDIERVVKPYSLSEELRQTFADGAEDPGSDYDVYRTRDGTLFDFKSVDGSDKCPSDIWATRTGDHLELLDDGPELGDACDVVRIFGICNNAPLMLQYAYGEPGFDGKAKVQEIRAIEMSVRGLDNVCVIKPK</sequence>
<feature type="signal peptide" evidence="1">
    <location>
        <begin position="1"/>
        <end position="18"/>
    </location>
</feature>